<dbReference type="Gene3D" id="1.10.12.10">
    <property type="entry name" value="Lyase 2-enoyl-coa Hydratase, Chain A, domain 2"/>
    <property type="match status" value="1"/>
</dbReference>
<reference evidence="3" key="1">
    <citation type="submission" date="2021-10" db="EMBL/GenBank/DDBJ databases">
        <title>Streptomyces nigrumlapis sp.nov.,an antimicrobial producing actinobacterium isolated from Black Gobi rocks.</title>
        <authorList>
            <person name="Wen Y."/>
            <person name="Zhang W."/>
            <person name="Liu X.G."/>
        </authorList>
    </citation>
    <scope>NUCLEOTIDE SEQUENCE</scope>
    <source>
        <strain evidence="3">ST13-2-2</strain>
    </source>
</reference>
<sequence>MTSSPVSPNVPGNPAPSAKAAEAANTAGATGTAVATDPVDPVDSLVLHATDNGVSWLTLNRPEALHAITPDLRERMIEQLADASAAPDVRAVVITATGKGFCAGADLRGSPSAGPTNSTDSSNSNGATNSTDSANPSDVSDASGPTSDRLAGDVARLIRRGAQRLITAVLDCEKPVIAAVNGAAAGLGAHLAFACDLVLAAESARFIEVFVHRGLVPDGGGAYLLPRLIGPQRAKELMFFGDAVPAAEAERLGLVNRVVPDGELTKTAREWAERLAAGPTRTLALTKQLVNASLDTDRTACFAAEAAAQEINMTTVDAQEGIASFVQRRSPSYRGR</sequence>
<dbReference type="RefSeq" id="WP_248865616.1">
    <property type="nucleotide sequence ID" value="NZ_CP086322.1"/>
</dbReference>
<dbReference type="EMBL" id="CP086322">
    <property type="protein sequence ID" value="UQA94763.1"/>
    <property type="molecule type" value="Genomic_DNA"/>
</dbReference>
<dbReference type="InterPro" id="IPR029045">
    <property type="entry name" value="ClpP/crotonase-like_dom_sf"/>
</dbReference>
<comment type="similarity">
    <text evidence="1">Belongs to the enoyl-CoA hydratase/isomerase family.</text>
</comment>
<keyword evidence="4" id="KW-1185">Reference proteome</keyword>
<proteinExistence type="inferred from homology"/>
<organism evidence="3 4">
    <name type="scientific">Streptomyces halobius</name>
    <dbReference type="NCBI Taxonomy" id="2879846"/>
    <lineage>
        <taxon>Bacteria</taxon>
        <taxon>Bacillati</taxon>
        <taxon>Actinomycetota</taxon>
        <taxon>Actinomycetes</taxon>
        <taxon>Kitasatosporales</taxon>
        <taxon>Streptomycetaceae</taxon>
        <taxon>Streptomyces</taxon>
    </lineage>
</organism>
<dbReference type="CDD" id="cd06558">
    <property type="entry name" value="crotonase-like"/>
    <property type="match status" value="1"/>
</dbReference>
<dbReference type="PANTHER" id="PTHR43459">
    <property type="entry name" value="ENOYL-COA HYDRATASE"/>
    <property type="match status" value="1"/>
</dbReference>
<accession>A0ABY4MAP7</accession>
<dbReference type="InterPro" id="IPR014748">
    <property type="entry name" value="Enoyl-CoA_hydra_C"/>
</dbReference>
<dbReference type="Gene3D" id="3.90.226.10">
    <property type="entry name" value="2-enoyl-CoA Hydratase, Chain A, domain 1"/>
    <property type="match status" value="1"/>
</dbReference>
<evidence type="ECO:0000313" key="4">
    <source>
        <dbReference type="Proteomes" id="UP000830115"/>
    </source>
</evidence>
<feature type="region of interest" description="Disordered" evidence="2">
    <location>
        <begin position="106"/>
        <end position="149"/>
    </location>
</feature>
<protein>
    <submittedName>
        <fullName evidence="3">Enoyl-CoA hydratase/isomerase family protein</fullName>
    </submittedName>
</protein>
<gene>
    <name evidence="3" type="ORF">K9S39_25490</name>
</gene>
<feature type="compositionally biased region" description="Polar residues" evidence="2">
    <location>
        <begin position="113"/>
        <end position="146"/>
    </location>
</feature>
<evidence type="ECO:0000256" key="1">
    <source>
        <dbReference type="ARBA" id="ARBA00005254"/>
    </source>
</evidence>
<evidence type="ECO:0000313" key="3">
    <source>
        <dbReference type="EMBL" id="UQA94763.1"/>
    </source>
</evidence>
<dbReference type="InterPro" id="IPR001753">
    <property type="entry name" value="Enoyl-CoA_hydra/iso"/>
</dbReference>
<dbReference type="Proteomes" id="UP000830115">
    <property type="component" value="Chromosome"/>
</dbReference>
<feature type="region of interest" description="Disordered" evidence="2">
    <location>
        <begin position="1"/>
        <end position="35"/>
    </location>
</feature>
<dbReference type="Pfam" id="PF00378">
    <property type="entry name" value="ECH_1"/>
    <property type="match status" value="2"/>
</dbReference>
<dbReference type="PANTHER" id="PTHR43459:SF1">
    <property type="entry name" value="EG:BACN32G11.4 PROTEIN"/>
    <property type="match status" value="1"/>
</dbReference>
<evidence type="ECO:0000256" key="2">
    <source>
        <dbReference type="SAM" id="MobiDB-lite"/>
    </source>
</evidence>
<name>A0ABY4MAP7_9ACTN</name>
<dbReference type="SUPFAM" id="SSF52096">
    <property type="entry name" value="ClpP/crotonase"/>
    <property type="match status" value="1"/>
</dbReference>